<dbReference type="OrthoDB" id="6396578at2"/>
<organism evidence="1 2">
    <name type="scientific">Colwellia chukchiensis</name>
    <dbReference type="NCBI Taxonomy" id="641665"/>
    <lineage>
        <taxon>Bacteria</taxon>
        <taxon>Pseudomonadati</taxon>
        <taxon>Pseudomonadota</taxon>
        <taxon>Gammaproteobacteria</taxon>
        <taxon>Alteromonadales</taxon>
        <taxon>Colwelliaceae</taxon>
        <taxon>Colwellia</taxon>
    </lineage>
</organism>
<protein>
    <submittedName>
        <fullName evidence="1">WYL domain-containing protein</fullName>
    </submittedName>
</protein>
<evidence type="ECO:0000313" key="2">
    <source>
        <dbReference type="Proteomes" id="UP000199297"/>
    </source>
</evidence>
<dbReference type="EMBL" id="FOBI01000002">
    <property type="protein sequence ID" value="SEK75397.1"/>
    <property type="molecule type" value="Genomic_DNA"/>
</dbReference>
<evidence type="ECO:0000313" key="1">
    <source>
        <dbReference type="EMBL" id="SEK75397.1"/>
    </source>
</evidence>
<proteinExistence type="predicted"/>
<dbReference type="Proteomes" id="UP000199297">
    <property type="component" value="Unassembled WGS sequence"/>
</dbReference>
<accession>A0A1H7JNE1</accession>
<reference evidence="2" key="1">
    <citation type="submission" date="2016-10" db="EMBL/GenBank/DDBJ databases">
        <authorList>
            <person name="Varghese N."/>
            <person name="Submissions S."/>
        </authorList>
    </citation>
    <scope>NUCLEOTIDE SEQUENCE [LARGE SCALE GENOMIC DNA]</scope>
    <source>
        <strain evidence="2">CGMCC 1.9127</strain>
    </source>
</reference>
<gene>
    <name evidence="1" type="ORF">SAMN05216262_102279</name>
</gene>
<keyword evidence="2" id="KW-1185">Reference proteome</keyword>
<dbReference type="STRING" id="641665.GCA_002104455_01655"/>
<dbReference type="AlphaFoldDB" id="A0A1H7JNE1"/>
<name>A0A1H7JNE1_9GAMM</name>
<sequence>MPRKYACYHDAIKKIINIGEQNKLTLADIIKHPEFGLKTEHIALAEFNKFIRREIRHLITKLGKSEHSGHNKLVELKSKAGREHYYFWASAEDKHEAIHGEGISQQRYFARAVVFSFIEENLREFFPPDIMASLKKDLNNAYNEFDLLNGIAGKMQFIPSGVEICPAFDLDERNPADWQLAYQALKDEFVIQADYKSLHSSSIERLHLSPQRVQYSNHKVVLLCYVHEAACVKAFEVSRLLKVAKVKGRKFKQVYFEDVEQRHQFEAIVNVGVKDYFHSVKFGEGLTSTHVKGDTWLVKATIKVPEHFSKDKAGPDPFALANFLAGFADAMIVLKPEFLSNEMKRRAEALAKLYADPKQSYAIISKSPHLQTGNAKKLTDIAKN</sequence>
<dbReference type="RefSeq" id="WP_085283438.1">
    <property type="nucleotide sequence ID" value="NZ_FOBI01000002.1"/>
</dbReference>